<comment type="caution">
    <text evidence="2">The sequence shown here is derived from an EMBL/GenBank/DDBJ whole genome shotgun (WGS) entry which is preliminary data.</text>
</comment>
<feature type="region of interest" description="Disordered" evidence="1">
    <location>
        <begin position="37"/>
        <end position="59"/>
    </location>
</feature>
<evidence type="ECO:0000313" key="2">
    <source>
        <dbReference type="EMBL" id="CCH15813.1"/>
    </source>
</evidence>
<name>I0KW66_9ACTN</name>
<sequence length="59" mass="6393">MLYPLSYEGASGQCNDLRVDPRWQGATHVEPALTRRSAPTDDHTLTTPGGSATIIVDPR</sequence>
<dbReference type="EMBL" id="CAIE01000010">
    <property type="protein sequence ID" value="CCH15813.1"/>
    <property type="molecule type" value="Genomic_DNA"/>
</dbReference>
<organism evidence="2 3">
    <name type="scientific">Micromonospora lupini str. Lupac 08</name>
    <dbReference type="NCBI Taxonomy" id="1150864"/>
    <lineage>
        <taxon>Bacteria</taxon>
        <taxon>Bacillati</taxon>
        <taxon>Actinomycetota</taxon>
        <taxon>Actinomycetes</taxon>
        <taxon>Micromonosporales</taxon>
        <taxon>Micromonosporaceae</taxon>
        <taxon>Micromonospora</taxon>
    </lineage>
</organism>
<gene>
    <name evidence="2" type="ORF">MILUP08_40724</name>
</gene>
<protein>
    <submittedName>
        <fullName evidence="2">Uncharacterized protein</fullName>
    </submittedName>
</protein>
<keyword evidence="3" id="KW-1185">Reference proteome</keyword>
<dbReference type="AlphaFoldDB" id="I0KW66"/>
<reference evidence="3" key="1">
    <citation type="journal article" date="2012" name="J. Bacteriol.">
        <title>Genome Sequence of Micromonospora lupini Lupac 08, Isolated from Root Nodules of Lupinus angustifolius.</title>
        <authorList>
            <person name="Alonso-Vega P."/>
            <person name="Normand P."/>
            <person name="Bacigalupe R."/>
            <person name="Pujic P."/>
            <person name="Lajus A."/>
            <person name="Vallenet D."/>
            <person name="Carro L."/>
            <person name="Coll P."/>
            <person name="Trujillo M.E."/>
        </authorList>
    </citation>
    <scope>NUCLEOTIDE SEQUENCE [LARGE SCALE GENOMIC DNA]</scope>
    <source>
        <strain evidence="3">Lupac 08</strain>
    </source>
</reference>
<accession>I0KW66</accession>
<dbReference type="Proteomes" id="UP000003448">
    <property type="component" value="Unassembled WGS sequence"/>
</dbReference>
<proteinExistence type="predicted"/>
<evidence type="ECO:0000313" key="3">
    <source>
        <dbReference type="Proteomes" id="UP000003448"/>
    </source>
</evidence>
<evidence type="ECO:0000256" key="1">
    <source>
        <dbReference type="SAM" id="MobiDB-lite"/>
    </source>
</evidence>